<feature type="region of interest" description="Disordered" evidence="1">
    <location>
        <begin position="436"/>
        <end position="466"/>
    </location>
</feature>
<dbReference type="Pfam" id="PF22749">
    <property type="entry name" value="Arb2"/>
    <property type="match status" value="1"/>
</dbReference>
<evidence type="ECO:0000256" key="1">
    <source>
        <dbReference type="SAM" id="MobiDB-lite"/>
    </source>
</evidence>
<dbReference type="AlphaFoldDB" id="A0A6H0XX21"/>
<evidence type="ECO:0000259" key="2">
    <source>
        <dbReference type="Pfam" id="PF22749"/>
    </source>
</evidence>
<feature type="compositionally biased region" description="Polar residues" evidence="1">
    <location>
        <begin position="447"/>
        <end position="459"/>
    </location>
</feature>
<dbReference type="InterPro" id="IPR048263">
    <property type="entry name" value="Arb2"/>
</dbReference>
<feature type="compositionally biased region" description="Low complexity" evidence="1">
    <location>
        <begin position="565"/>
        <end position="578"/>
    </location>
</feature>
<evidence type="ECO:0000313" key="4">
    <source>
        <dbReference type="Proteomes" id="UP000503462"/>
    </source>
</evidence>
<dbReference type="PANTHER" id="PTHR21357:SF4">
    <property type="entry name" value="FAM172 FAMILY PROTEIN HOMOLOG CG10038"/>
    <property type="match status" value="1"/>
</dbReference>
<sequence>MFATRTAHLGTERPLPADFDALSLQVNEQGQITKQDSTEPFKYRISKHQRIVTLHLEATLKAIRNYIADRLAKHDIAPIFLDAELGISRVVPSKPHVPIFTSDLDRLRTKNAVIILCGEHDQEPTILTKLGVTGELGIDRGSILSVVAHLCAWRHIKDLQAGGHAISYASVTSGAFDTVLGEETTPGLIVLNPGQRIYSYQHNMTFTQDSWLARPMSSTQRKPFGINLELNFVQHHRTADEHVETFFRFVLPQLVNPEAKICLIGIHNGAQSILTALDKLFLQEPSHPLARQLAKTTLIASSHTHEDIQSEVLLNHLATSAIAWQLDESPKGTALGKPEDRIAPAAAAIDYTNIVDFATEAEHIHIGDAVAGENALSDEASSPLPILTTTYVHVPSHPITIDARPDQLFHQATTGRFKEISPLALRLQEARARGDSSSFASFDESRASTQEDISGSPSMESMDEYNRKQEAELPLISSFVQERITGWMVAEHGVLTGINEQSNAVDIADEEHGEVGNAASVEVTDTVTGVSFSAVDTQVSTQQQDGGSDRSDGQLSIATHHTRTAADADLPAPSADPPQAEDVDSLEKGAAASDDGHVVQPAL</sequence>
<dbReference type="GO" id="GO:0031048">
    <property type="term" value="P:regulatory ncRNA-mediated heterochromatin formation"/>
    <property type="evidence" value="ECO:0007669"/>
    <property type="project" value="TreeGrafter"/>
</dbReference>
<name>A0A6H0XX21_9PEZI</name>
<protein>
    <recommendedName>
        <fullName evidence="2">Arb2 domain-containing protein</fullName>
    </recommendedName>
</protein>
<dbReference type="InterPro" id="IPR053858">
    <property type="entry name" value="Arb2_dom"/>
</dbReference>
<proteinExistence type="predicted"/>
<dbReference type="Proteomes" id="UP000503462">
    <property type="component" value="Chromosome 3"/>
</dbReference>
<feature type="domain" description="Arb2" evidence="2">
    <location>
        <begin position="16"/>
        <end position="330"/>
    </location>
</feature>
<accession>A0A6H0XX21</accession>
<evidence type="ECO:0000313" key="3">
    <source>
        <dbReference type="EMBL" id="QIW99321.1"/>
    </source>
</evidence>
<dbReference type="GO" id="GO:0035197">
    <property type="term" value="F:siRNA binding"/>
    <property type="evidence" value="ECO:0007669"/>
    <property type="project" value="TreeGrafter"/>
</dbReference>
<organism evidence="3 4">
    <name type="scientific">Peltaster fructicola</name>
    <dbReference type="NCBI Taxonomy" id="286661"/>
    <lineage>
        <taxon>Eukaryota</taxon>
        <taxon>Fungi</taxon>
        <taxon>Dikarya</taxon>
        <taxon>Ascomycota</taxon>
        <taxon>Pezizomycotina</taxon>
        <taxon>Dothideomycetes</taxon>
        <taxon>Dothideomycetes incertae sedis</taxon>
        <taxon>Peltaster</taxon>
    </lineage>
</organism>
<dbReference type="EMBL" id="CP051141">
    <property type="protein sequence ID" value="QIW99321.1"/>
    <property type="molecule type" value="Genomic_DNA"/>
</dbReference>
<dbReference type="PANTHER" id="PTHR21357">
    <property type="entry name" value="FAM172 FAMILY PROTEIN HOMOLOG CG10038"/>
    <property type="match status" value="1"/>
</dbReference>
<gene>
    <name evidence="3" type="ORF">AMS68_004839</name>
</gene>
<keyword evidence="4" id="KW-1185">Reference proteome</keyword>
<reference evidence="3 4" key="1">
    <citation type="journal article" date="2016" name="Sci. Rep.">
        <title>Peltaster fructicola genome reveals evolution from an invasive phytopathogen to an ectophytic parasite.</title>
        <authorList>
            <person name="Xu C."/>
            <person name="Chen H."/>
            <person name="Gleason M.L."/>
            <person name="Xu J.R."/>
            <person name="Liu H."/>
            <person name="Zhang R."/>
            <person name="Sun G."/>
        </authorList>
    </citation>
    <scope>NUCLEOTIDE SEQUENCE [LARGE SCALE GENOMIC DNA]</scope>
    <source>
        <strain evidence="3 4">LNHT1506</strain>
    </source>
</reference>
<dbReference type="GO" id="GO:0005634">
    <property type="term" value="C:nucleus"/>
    <property type="evidence" value="ECO:0007669"/>
    <property type="project" value="TreeGrafter"/>
</dbReference>
<feature type="region of interest" description="Disordered" evidence="1">
    <location>
        <begin position="538"/>
        <end position="603"/>
    </location>
</feature>
<dbReference type="OrthoDB" id="421951at2759"/>